<reference evidence="1" key="1">
    <citation type="submission" date="2018-01" db="EMBL/GenBank/DDBJ databases">
        <title>An insight into the sialome of Amazonian anophelines.</title>
        <authorList>
            <person name="Ribeiro J.M."/>
            <person name="Scarpassa V."/>
            <person name="Calvo E."/>
        </authorList>
    </citation>
    <scope>NUCLEOTIDE SEQUENCE</scope>
    <source>
        <tissue evidence="1">Salivary glands</tissue>
    </source>
</reference>
<name>A0A2M3ZS77_9DIPT</name>
<proteinExistence type="predicted"/>
<accession>A0A2M3ZS77</accession>
<evidence type="ECO:0000313" key="1">
    <source>
        <dbReference type="EMBL" id="MBW31424.1"/>
    </source>
</evidence>
<organism evidence="1">
    <name type="scientific">Anopheles braziliensis</name>
    <dbReference type="NCBI Taxonomy" id="58242"/>
    <lineage>
        <taxon>Eukaryota</taxon>
        <taxon>Metazoa</taxon>
        <taxon>Ecdysozoa</taxon>
        <taxon>Arthropoda</taxon>
        <taxon>Hexapoda</taxon>
        <taxon>Insecta</taxon>
        <taxon>Pterygota</taxon>
        <taxon>Neoptera</taxon>
        <taxon>Endopterygota</taxon>
        <taxon>Diptera</taxon>
        <taxon>Nematocera</taxon>
        <taxon>Culicoidea</taxon>
        <taxon>Culicidae</taxon>
        <taxon>Anophelinae</taxon>
        <taxon>Anopheles</taxon>
    </lineage>
</organism>
<dbReference type="AlphaFoldDB" id="A0A2M3ZS77"/>
<dbReference type="EMBL" id="GGFM01010673">
    <property type="protein sequence ID" value="MBW31424.1"/>
    <property type="molecule type" value="Transcribed_RNA"/>
</dbReference>
<protein>
    <submittedName>
        <fullName evidence="1">Putative secreted peptide</fullName>
    </submittedName>
</protein>
<sequence>MRTNKYRWSSPLALCIVHSSNSLPFVNTTIDYTCINTLHSLWDKVCINCKKGVIFILKERKMIVCITDE</sequence>